<dbReference type="EMBL" id="FUYS01000003">
    <property type="protein sequence ID" value="SKB51866.1"/>
    <property type="molecule type" value="Genomic_DNA"/>
</dbReference>
<dbReference type="SUPFAM" id="SSF48452">
    <property type="entry name" value="TPR-like"/>
    <property type="match status" value="1"/>
</dbReference>
<keyword evidence="9" id="KW-1185">Reference proteome</keyword>
<dbReference type="GO" id="GO:0009279">
    <property type="term" value="C:cell outer membrane"/>
    <property type="evidence" value="ECO:0007669"/>
    <property type="project" value="UniProtKB-SubCell"/>
</dbReference>
<evidence type="ECO:0000313" key="9">
    <source>
        <dbReference type="Proteomes" id="UP000190541"/>
    </source>
</evidence>
<evidence type="ECO:0000256" key="4">
    <source>
        <dbReference type="ARBA" id="ARBA00023136"/>
    </source>
</evidence>
<reference evidence="8 9" key="1">
    <citation type="submission" date="2017-02" db="EMBL/GenBank/DDBJ databases">
        <authorList>
            <person name="Peterson S.W."/>
        </authorList>
    </citation>
    <scope>NUCLEOTIDE SEQUENCE [LARGE SCALE GENOMIC DNA]</scope>
    <source>
        <strain evidence="8 9">DSM 22899</strain>
    </source>
</reference>
<organism evidence="8 9">
    <name type="scientific">Parapedobacter luteus</name>
    <dbReference type="NCBI Taxonomy" id="623280"/>
    <lineage>
        <taxon>Bacteria</taxon>
        <taxon>Pseudomonadati</taxon>
        <taxon>Bacteroidota</taxon>
        <taxon>Sphingobacteriia</taxon>
        <taxon>Sphingobacteriales</taxon>
        <taxon>Sphingobacteriaceae</taxon>
        <taxon>Parapedobacter</taxon>
    </lineage>
</organism>
<comment type="similarity">
    <text evidence="2">Belongs to the SusD family.</text>
</comment>
<keyword evidence="4" id="KW-0472">Membrane</keyword>
<accession>A0A1T5BXI8</accession>
<evidence type="ECO:0000313" key="8">
    <source>
        <dbReference type="EMBL" id="SKB51866.1"/>
    </source>
</evidence>
<dbReference type="InterPro" id="IPR012944">
    <property type="entry name" value="SusD_RagB_dom"/>
</dbReference>
<dbReference type="InterPro" id="IPR011990">
    <property type="entry name" value="TPR-like_helical_dom_sf"/>
</dbReference>
<comment type="subcellular location">
    <subcellularLocation>
        <location evidence="1">Cell outer membrane</location>
    </subcellularLocation>
</comment>
<keyword evidence="5" id="KW-0998">Cell outer membrane</keyword>
<dbReference type="Gene3D" id="1.25.40.390">
    <property type="match status" value="1"/>
</dbReference>
<name>A0A1T5BXI8_9SPHI</name>
<proteinExistence type="inferred from homology"/>
<gene>
    <name evidence="8" type="ORF">SAMN05660226_01839</name>
</gene>
<protein>
    <submittedName>
        <fullName evidence="8">SusD family protein</fullName>
    </submittedName>
</protein>
<evidence type="ECO:0000256" key="5">
    <source>
        <dbReference type="ARBA" id="ARBA00023237"/>
    </source>
</evidence>
<sequence length="451" mass="50124">MTVCLVTGILTLGACAEYLDVKPIRSLAIPNTLRDLQAILDNETRRNTLYPYAGDVAADYYYLDEAGFNQLNDAFDARNIYLWKSDAVADRDWSNMYLNIFDVNVVLEEVDDAQLNGLTELDRRHIKGAALFFRGLAFYHLAQIFAPPFDEAGAEKLLGVPLRLSPNIETPTTRPSLAETYNQILHDLTEAVALLPTSTPVPVRPNKAAAHAALAKAYLIMGNYQNSLEHANACLDLYSELIDFNDLDPAAAKPVPALNKEVLLHLQMPNGGGGFNNTRAKVSPALHALYTADDLRTEIFYKENADGSYRFTGDYGTSATVTAPFCGLATNEVYLIKAECLARLGETGLALETLNTLLKNRWKAGLFNPYDTDDAEEALKVIITEREKELALRGGVRWSDLRRLNKDSRFKRTVTREMGGTTYTLQPEDSRYTFLIPASVVQETGIPQNER</sequence>
<evidence type="ECO:0000259" key="6">
    <source>
        <dbReference type="Pfam" id="PF07980"/>
    </source>
</evidence>
<keyword evidence="3" id="KW-0732">Signal</keyword>
<dbReference type="Pfam" id="PF07980">
    <property type="entry name" value="SusD_RagB"/>
    <property type="match status" value="1"/>
</dbReference>
<evidence type="ECO:0000256" key="2">
    <source>
        <dbReference type="ARBA" id="ARBA00006275"/>
    </source>
</evidence>
<feature type="domain" description="SusD-like N-terminal" evidence="7">
    <location>
        <begin position="17"/>
        <end position="219"/>
    </location>
</feature>
<dbReference type="Pfam" id="PF14322">
    <property type="entry name" value="SusD-like_3"/>
    <property type="match status" value="1"/>
</dbReference>
<evidence type="ECO:0000256" key="1">
    <source>
        <dbReference type="ARBA" id="ARBA00004442"/>
    </source>
</evidence>
<dbReference type="STRING" id="623280.SAMN05660226_01839"/>
<dbReference type="InterPro" id="IPR033985">
    <property type="entry name" value="SusD-like_N"/>
</dbReference>
<dbReference type="AlphaFoldDB" id="A0A1T5BXI8"/>
<evidence type="ECO:0000256" key="3">
    <source>
        <dbReference type="ARBA" id="ARBA00022729"/>
    </source>
</evidence>
<dbReference type="Proteomes" id="UP000190541">
    <property type="component" value="Unassembled WGS sequence"/>
</dbReference>
<evidence type="ECO:0000259" key="7">
    <source>
        <dbReference type="Pfam" id="PF14322"/>
    </source>
</evidence>
<feature type="domain" description="RagB/SusD" evidence="6">
    <location>
        <begin position="332"/>
        <end position="417"/>
    </location>
</feature>